<evidence type="ECO:0000259" key="1">
    <source>
        <dbReference type="Pfam" id="PF21784"/>
    </source>
</evidence>
<keyword evidence="3" id="KW-1185">Reference proteome</keyword>
<sequence>MSDLVFYDRTGEPKLYLNHDKELYGYDGTFHGIIFKGIMYDFEGNWVGELSEGYLYNHDGHAEYFSKGAKNGPKLPKSVGFNDDRDWPEEHGQVDIKLVTERIFKRKVWSAKAVL</sequence>
<proteinExistence type="predicted"/>
<dbReference type="Pfam" id="PF21784">
    <property type="entry name" value="Bflower"/>
    <property type="match status" value="1"/>
</dbReference>
<dbReference type="RefSeq" id="WP_133362989.1">
    <property type="nucleotide sequence ID" value="NZ_CP037940.1"/>
</dbReference>
<name>A0A4P6YTA4_9LACO</name>
<dbReference type="Proteomes" id="UP000292886">
    <property type="component" value="Chromosome"/>
</dbReference>
<dbReference type="InterPro" id="IPR048911">
    <property type="entry name" value="Bflower"/>
</dbReference>
<accession>A0A4P6YTA4</accession>
<dbReference type="EMBL" id="CP037940">
    <property type="protein sequence ID" value="QBO35910.1"/>
    <property type="molecule type" value="Genomic_DNA"/>
</dbReference>
<evidence type="ECO:0000313" key="3">
    <source>
        <dbReference type="Proteomes" id="UP000292886"/>
    </source>
</evidence>
<dbReference type="AlphaFoldDB" id="A0A4P6YTA4"/>
<organism evidence="2 3">
    <name type="scientific">Periweissella cryptocerci</name>
    <dbReference type="NCBI Taxonomy" id="2506420"/>
    <lineage>
        <taxon>Bacteria</taxon>
        <taxon>Bacillati</taxon>
        <taxon>Bacillota</taxon>
        <taxon>Bacilli</taxon>
        <taxon>Lactobacillales</taxon>
        <taxon>Lactobacillaceae</taxon>
        <taxon>Periweissella</taxon>
    </lineage>
</organism>
<reference evidence="3" key="1">
    <citation type="submission" date="2019-03" db="EMBL/GenBank/DDBJ databases">
        <title>Weissella sp. 26KH-42 Genome sequencing.</title>
        <authorList>
            <person name="Heo J."/>
            <person name="Kim S.-J."/>
            <person name="Kim J.-S."/>
            <person name="Hong S.-B."/>
            <person name="Kwon S.-W."/>
        </authorList>
    </citation>
    <scope>NUCLEOTIDE SEQUENCE [LARGE SCALE GENOMIC DNA]</scope>
    <source>
        <strain evidence="3">26KH-42</strain>
    </source>
</reference>
<gene>
    <name evidence="2" type="ORF">EQG49_05270</name>
</gene>
<evidence type="ECO:0000313" key="2">
    <source>
        <dbReference type="EMBL" id="QBO35910.1"/>
    </source>
</evidence>
<dbReference type="KEGG" id="wei:EQG49_05270"/>
<feature type="domain" description="4-fold beta flower" evidence="1">
    <location>
        <begin position="6"/>
        <end position="77"/>
    </location>
</feature>
<protein>
    <recommendedName>
        <fullName evidence="1">4-fold beta flower domain-containing protein</fullName>
    </recommendedName>
</protein>